<accession>A0ABW7HIN1</accession>
<dbReference type="InterPro" id="IPR036597">
    <property type="entry name" value="Fido-like_dom_sf"/>
</dbReference>
<sequence length="258" mass="28782">MMTQLEPITESTVIDVAQDLEAWAASLLQRLRTTPDAFSIFNHLLIEKLQGGTPISALIECHVPEHPLTELVRAQRPSFSPHLRSDITLELEASRLAFSAPRLELRQQLCFIAASIGVTSEIRAAGVMAIGSPDTGNVIFPAQAHIGPQMAVLEKWRSEWRERNPLLGIIISMILLQRIHLFKDSNGRTTRSFFSLEFSELIGRFSYIPWTLAASINPICWHLRLREAQGRGKWNGIVLHALTVIESMLTAATTAEAK</sequence>
<dbReference type="RefSeq" id="WP_394416155.1">
    <property type="nucleotide sequence ID" value="NZ_JBIGIC010000014.1"/>
</dbReference>
<evidence type="ECO:0000259" key="1">
    <source>
        <dbReference type="PROSITE" id="PS51459"/>
    </source>
</evidence>
<gene>
    <name evidence="2" type="ORF">ACG04R_23985</name>
</gene>
<dbReference type="EMBL" id="JBIGIC010000014">
    <property type="protein sequence ID" value="MFG6489758.1"/>
    <property type="molecule type" value="Genomic_DNA"/>
</dbReference>
<dbReference type="Gene3D" id="1.10.3290.10">
    <property type="entry name" value="Fido-like domain"/>
    <property type="match status" value="1"/>
</dbReference>
<feature type="domain" description="Fido" evidence="1">
    <location>
        <begin position="98"/>
        <end position="247"/>
    </location>
</feature>
<dbReference type="Proteomes" id="UP001606134">
    <property type="component" value="Unassembled WGS sequence"/>
</dbReference>
<dbReference type="SUPFAM" id="SSF140931">
    <property type="entry name" value="Fic-like"/>
    <property type="match status" value="1"/>
</dbReference>
<evidence type="ECO:0000313" key="3">
    <source>
        <dbReference type="Proteomes" id="UP001606134"/>
    </source>
</evidence>
<protein>
    <recommendedName>
        <fullName evidence="1">Fido domain-containing protein</fullName>
    </recommendedName>
</protein>
<reference evidence="2 3" key="1">
    <citation type="submission" date="2024-08" db="EMBL/GenBank/DDBJ databases">
        <authorList>
            <person name="Lu H."/>
        </authorList>
    </citation>
    <scope>NUCLEOTIDE SEQUENCE [LARGE SCALE GENOMIC DNA]</scope>
    <source>
        <strain evidence="2 3">BYS78W</strain>
    </source>
</reference>
<dbReference type="PROSITE" id="PS51459">
    <property type="entry name" value="FIDO"/>
    <property type="match status" value="1"/>
</dbReference>
<proteinExistence type="predicted"/>
<dbReference type="InterPro" id="IPR003812">
    <property type="entry name" value="Fido"/>
</dbReference>
<organism evidence="2 3">
    <name type="scientific">Pelomonas candidula</name>
    <dbReference type="NCBI Taxonomy" id="3299025"/>
    <lineage>
        <taxon>Bacteria</taxon>
        <taxon>Pseudomonadati</taxon>
        <taxon>Pseudomonadota</taxon>
        <taxon>Betaproteobacteria</taxon>
        <taxon>Burkholderiales</taxon>
        <taxon>Sphaerotilaceae</taxon>
        <taxon>Roseateles</taxon>
    </lineage>
</organism>
<comment type="caution">
    <text evidence="2">The sequence shown here is derived from an EMBL/GenBank/DDBJ whole genome shotgun (WGS) entry which is preliminary data.</text>
</comment>
<evidence type="ECO:0000313" key="2">
    <source>
        <dbReference type="EMBL" id="MFG6489758.1"/>
    </source>
</evidence>
<keyword evidence="3" id="KW-1185">Reference proteome</keyword>
<name>A0ABW7HIN1_9BURK</name>